<dbReference type="EMBL" id="GBXM01047754">
    <property type="protein sequence ID" value="JAH60823.1"/>
    <property type="molecule type" value="Transcribed_RNA"/>
</dbReference>
<protein>
    <submittedName>
        <fullName evidence="1">Uncharacterized protein</fullName>
    </submittedName>
</protein>
<proteinExistence type="predicted"/>
<organism evidence="1">
    <name type="scientific">Anguilla anguilla</name>
    <name type="common">European freshwater eel</name>
    <name type="synonym">Muraena anguilla</name>
    <dbReference type="NCBI Taxonomy" id="7936"/>
    <lineage>
        <taxon>Eukaryota</taxon>
        <taxon>Metazoa</taxon>
        <taxon>Chordata</taxon>
        <taxon>Craniata</taxon>
        <taxon>Vertebrata</taxon>
        <taxon>Euteleostomi</taxon>
        <taxon>Actinopterygii</taxon>
        <taxon>Neopterygii</taxon>
        <taxon>Teleostei</taxon>
        <taxon>Anguilliformes</taxon>
        <taxon>Anguillidae</taxon>
        <taxon>Anguilla</taxon>
    </lineage>
</organism>
<evidence type="ECO:0000313" key="1">
    <source>
        <dbReference type="EMBL" id="JAH49789.1"/>
    </source>
</evidence>
<dbReference type="EMBL" id="GBXM01058788">
    <property type="protein sequence ID" value="JAH49789.1"/>
    <property type="molecule type" value="Transcribed_RNA"/>
</dbReference>
<sequence length="32" mass="3633">MRSRSNSGVKLDSYVRMVQKTILCYQVSRGVA</sequence>
<accession>A0A0E9T7Z5</accession>
<reference evidence="1" key="1">
    <citation type="submission" date="2014-11" db="EMBL/GenBank/DDBJ databases">
        <authorList>
            <person name="Amaro Gonzalez C."/>
        </authorList>
    </citation>
    <scope>NUCLEOTIDE SEQUENCE</scope>
</reference>
<dbReference type="AlphaFoldDB" id="A0A0E9T7Z5"/>
<name>A0A0E9T7Z5_ANGAN</name>
<reference evidence="1" key="2">
    <citation type="journal article" date="2015" name="Fish Shellfish Immunol.">
        <title>Early steps in the European eel (Anguilla anguilla)-Vibrio vulnificus interaction in the gills: Role of the RtxA13 toxin.</title>
        <authorList>
            <person name="Callol A."/>
            <person name="Pajuelo D."/>
            <person name="Ebbesson L."/>
            <person name="Teles M."/>
            <person name="MacKenzie S."/>
            <person name="Amaro C."/>
        </authorList>
    </citation>
    <scope>NUCLEOTIDE SEQUENCE</scope>
</reference>